<dbReference type="Proteomes" id="UP000175744">
    <property type="component" value="Unassembled WGS sequence"/>
</dbReference>
<gene>
    <name evidence="6" type="primary">acrA</name>
    <name evidence="6" type="ORF">CLOACE_11150</name>
</gene>
<evidence type="ECO:0000313" key="6">
    <source>
        <dbReference type="EMBL" id="OFI06216.1"/>
    </source>
</evidence>
<keyword evidence="2" id="KW-0285">Flavoprotein</keyword>
<accession>A0A1E8EZR8</accession>
<dbReference type="FunFam" id="3.40.50.1220:FF:000001">
    <property type="entry name" value="Electron transfer flavoprotein, alpha subunit"/>
    <property type="match status" value="1"/>
</dbReference>
<evidence type="ECO:0000259" key="5">
    <source>
        <dbReference type="SMART" id="SM00893"/>
    </source>
</evidence>
<dbReference type="InterPro" id="IPR029035">
    <property type="entry name" value="DHS-like_NAD/FAD-binding_dom"/>
</dbReference>
<evidence type="ECO:0000256" key="1">
    <source>
        <dbReference type="ARBA" id="ARBA00005817"/>
    </source>
</evidence>
<dbReference type="RefSeq" id="WP_070110063.1">
    <property type="nucleotide sequence ID" value="NZ_LZFO01000013.1"/>
</dbReference>
<dbReference type="OrthoDB" id="9770286at2"/>
<dbReference type="GO" id="GO:0033539">
    <property type="term" value="P:fatty acid beta-oxidation using acyl-CoA dehydrogenase"/>
    <property type="evidence" value="ECO:0007669"/>
    <property type="project" value="TreeGrafter"/>
</dbReference>
<dbReference type="Gene3D" id="3.40.50.620">
    <property type="entry name" value="HUPs"/>
    <property type="match status" value="1"/>
</dbReference>
<feature type="binding site" evidence="4">
    <location>
        <position position="299"/>
    </location>
    <ligand>
        <name>FAD</name>
        <dbReference type="ChEBI" id="CHEBI:57692"/>
    </ligand>
</feature>
<dbReference type="PATRIC" id="fig|1121290.3.peg.1121"/>
<dbReference type="SUPFAM" id="SSF52467">
    <property type="entry name" value="DHS-like NAD/FAD-binding domain"/>
    <property type="match status" value="1"/>
</dbReference>
<feature type="domain" description="Electron transfer flavoprotein alpha/beta-subunit N-terminal" evidence="5">
    <location>
        <begin position="9"/>
        <end position="196"/>
    </location>
</feature>
<name>A0A1E8EZR8_9CLOT</name>
<organism evidence="6 7">
    <name type="scientific">Clostridium acetireducens DSM 10703</name>
    <dbReference type="NCBI Taxonomy" id="1121290"/>
    <lineage>
        <taxon>Bacteria</taxon>
        <taxon>Bacillati</taxon>
        <taxon>Bacillota</taxon>
        <taxon>Clostridia</taxon>
        <taxon>Eubacteriales</taxon>
        <taxon>Clostridiaceae</taxon>
        <taxon>Clostridium</taxon>
    </lineage>
</organism>
<evidence type="ECO:0000256" key="2">
    <source>
        <dbReference type="ARBA" id="ARBA00022630"/>
    </source>
</evidence>
<dbReference type="InterPro" id="IPR033947">
    <property type="entry name" value="ETF_alpha_N"/>
</dbReference>
<dbReference type="CDD" id="cd01715">
    <property type="entry name" value="ETF_alpha"/>
    <property type="match status" value="1"/>
</dbReference>
<keyword evidence="3 4" id="KW-0274">FAD</keyword>
<dbReference type="InterPro" id="IPR014731">
    <property type="entry name" value="ETF_asu_C"/>
</dbReference>
<feature type="binding site" evidence="4">
    <location>
        <begin position="261"/>
        <end position="265"/>
    </location>
    <ligand>
        <name>FAD</name>
        <dbReference type="ChEBI" id="CHEBI:57692"/>
    </ligand>
</feature>
<dbReference type="PIRSF" id="PIRSF000089">
    <property type="entry name" value="Electra_flavoP_a"/>
    <property type="match status" value="1"/>
</dbReference>
<dbReference type="EMBL" id="LZFO01000013">
    <property type="protein sequence ID" value="OFI06216.1"/>
    <property type="molecule type" value="Genomic_DNA"/>
</dbReference>
<comment type="caution">
    <text evidence="6">The sequence shown here is derived from an EMBL/GenBank/DDBJ whole genome shotgun (WGS) entry which is preliminary data.</text>
</comment>
<dbReference type="PANTHER" id="PTHR43153">
    <property type="entry name" value="ELECTRON TRANSFER FLAVOPROTEIN ALPHA"/>
    <property type="match status" value="1"/>
</dbReference>
<reference evidence="6 7" key="1">
    <citation type="submission" date="2016-06" db="EMBL/GenBank/DDBJ databases">
        <title>Genome sequence of Clostridium acetireducens DSM 10703.</title>
        <authorList>
            <person name="Poehlein A."/>
            <person name="Fluechter S."/>
            <person name="Duerre P."/>
            <person name="Daniel R."/>
        </authorList>
    </citation>
    <scope>NUCLEOTIDE SEQUENCE [LARGE SCALE GENOMIC DNA]</scope>
    <source>
        <strain evidence="6 7">DSM 10703</strain>
    </source>
</reference>
<dbReference type="Pfam" id="PF01012">
    <property type="entry name" value="ETF"/>
    <property type="match status" value="1"/>
</dbReference>
<dbReference type="InterPro" id="IPR001308">
    <property type="entry name" value="ETF_a/FixB"/>
</dbReference>
<sequence>MNIADYKGVWVFAEQRDGELQKVALQLLGKGRELADKLGVELTALLIGDEVDNIAEELAAHGADKVLYLEHPLLKHFTTDGYAKVICDTVNERKPEVVLVGATFLGRDLGPRVAGRLNTGLTADCTGLDVSEERNLLMTRPAFGGNLMATIACEERRPQMSTVRPGVFEALSKTDKKGEIEKVTPAIAESDIRTKVGEVVKSLKDVIDISEAEILVSGGRGIGSKEKFELLKELADAFGGDASISGSRATVDAGWIDKNYQVGQTGKTVRPKVYIACGISGAIQHLAGMSDSDFIIAVNKDEDAPIMQVADLGLVGDLNKVIPEMINGINALKAAEENK</sequence>
<dbReference type="GO" id="GO:0050660">
    <property type="term" value="F:flavin adenine dinucleotide binding"/>
    <property type="evidence" value="ECO:0007669"/>
    <property type="project" value="InterPro"/>
</dbReference>
<dbReference type="SUPFAM" id="SSF52402">
    <property type="entry name" value="Adenine nucleotide alpha hydrolases-like"/>
    <property type="match status" value="1"/>
</dbReference>
<dbReference type="GO" id="GO:0009055">
    <property type="term" value="F:electron transfer activity"/>
    <property type="evidence" value="ECO:0007669"/>
    <property type="project" value="InterPro"/>
</dbReference>
<feature type="binding site" evidence="4">
    <location>
        <begin position="278"/>
        <end position="285"/>
    </location>
    <ligand>
        <name>FAD</name>
        <dbReference type="ChEBI" id="CHEBI:57692"/>
    </ligand>
</feature>
<keyword evidence="7" id="KW-1185">Reference proteome</keyword>
<dbReference type="AlphaFoldDB" id="A0A1E8EZR8"/>
<dbReference type="Gene3D" id="3.40.50.1220">
    <property type="entry name" value="TPP-binding domain"/>
    <property type="match status" value="1"/>
</dbReference>
<dbReference type="Pfam" id="PF00766">
    <property type="entry name" value="ETF_alpha"/>
    <property type="match status" value="1"/>
</dbReference>
<feature type="binding site" evidence="4">
    <location>
        <position position="220"/>
    </location>
    <ligand>
        <name>FAD</name>
        <dbReference type="ChEBI" id="CHEBI:57692"/>
    </ligand>
</feature>
<comment type="similarity">
    <text evidence="1">Belongs to the ETF alpha-subunit/FixB family.</text>
</comment>
<dbReference type="PANTHER" id="PTHR43153:SF1">
    <property type="entry name" value="ELECTRON TRANSFER FLAVOPROTEIN SUBUNIT ALPHA, MITOCHONDRIAL"/>
    <property type="match status" value="1"/>
</dbReference>
<comment type="cofactor">
    <cofactor evidence="4">
        <name>FAD</name>
        <dbReference type="ChEBI" id="CHEBI:57692"/>
    </cofactor>
    <text evidence="4">Binds 1 FAD per dimer.</text>
</comment>
<dbReference type="InterPro" id="IPR014729">
    <property type="entry name" value="Rossmann-like_a/b/a_fold"/>
</dbReference>
<feature type="binding site" evidence="4">
    <location>
        <begin position="247"/>
        <end position="248"/>
    </location>
    <ligand>
        <name>FAD</name>
        <dbReference type="ChEBI" id="CHEBI:57692"/>
    </ligand>
</feature>
<evidence type="ECO:0000256" key="4">
    <source>
        <dbReference type="PIRSR" id="PIRSR000089-1"/>
    </source>
</evidence>
<evidence type="ECO:0000256" key="3">
    <source>
        <dbReference type="ARBA" id="ARBA00022827"/>
    </source>
</evidence>
<dbReference type="STRING" id="1121290.CLAOCE_11150"/>
<dbReference type="InterPro" id="IPR014730">
    <property type="entry name" value="ETF_a/b_N"/>
</dbReference>
<proteinExistence type="inferred from homology"/>
<evidence type="ECO:0000313" key="7">
    <source>
        <dbReference type="Proteomes" id="UP000175744"/>
    </source>
</evidence>
<protein>
    <submittedName>
        <fullName evidence="6">Acryloyl-CoA reductase electron transfer subunit beta</fullName>
    </submittedName>
</protein>
<dbReference type="SMART" id="SM00893">
    <property type="entry name" value="ETF"/>
    <property type="match status" value="1"/>
</dbReference>